<dbReference type="GO" id="GO:0005777">
    <property type="term" value="C:peroxisome"/>
    <property type="evidence" value="ECO:0007669"/>
    <property type="project" value="InterPro"/>
</dbReference>
<feature type="region of interest" description="Disordered" evidence="1">
    <location>
        <begin position="644"/>
        <end position="679"/>
    </location>
</feature>
<organism evidence="2 3">
    <name type="scientific">Plakobranchus ocellatus</name>
    <dbReference type="NCBI Taxonomy" id="259542"/>
    <lineage>
        <taxon>Eukaryota</taxon>
        <taxon>Metazoa</taxon>
        <taxon>Spiralia</taxon>
        <taxon>Lophotrochozoa</taxon>
        <taxon>Mollusca</taxon>
        <taxon>Gastropoda</taxon>
        <taxon>Heterobranchia</taxon>
        <taxon>Euthyneura</taxon>
        <taxon>Panpulmonata</taxon>
        <taxon>Sacoglossa</taxon>
        <taxon>Placobranchoidea</taxon>
        <taxon>Plakobranchidae</taxon>
        <taxon>Plakobranchus</taxon>
    </lineage>
</organism>
<feature type="compositionally biased region" description="Acidic residues" evidence="1">
    <location>
        <begin position="12"/>
        <end position="25"/>
    </location>
</feature>
<sequence length="949" mass="105718">MKIRNNNKISNADDDDDDGFDRDDDHEDNEFLRNRNNFQIFYPYDYEIVSSLTTFEHLVYLCENSAIPSPDVVTSRQSSPPATPGQRIRDQKKEENAYRSASTVNLVQFPFNLQSLLPRSQQAELLFSTFVIGDAKTESQDDMLDPKEPNELLLGLFYDKLKESHNNEILLSADDCSRFVQQVLDRERDHDTFPVPFIFKPGDNMPNKFEDFPKSSSDTEHNTTGTLQDNSSSANKRSNTGSSGSCRSTPGQTSASTDHSSKRSGDFPVEADGSSVQDSSALSGSSKHLHSKHSNQQTPIGNSLGNMSMHNKLKRAGSNQCPMWKCYIKMDCADHLLMTFVPASFEDLLLLNPAPVTSSPDDSSLAQDIVQPTDPTAFLENLLGTSLDAEDVVITELPPILPTFADKQKTSKEETHRDSVQIGSSTTRQISISLPDGIDTAVVEDARDMSLPDREKKNENVQDWVNSSSRCMKTAVSGELRMPVYAYSCQLKNVTASLTDRWSFTLPEDIVQDFSFKSDQCCDDNASDEEKSPRARLQPFDVLRGVLEQEDQDHGGSLDRRSTDSTSIRTEAFKEHCQMLADLYFNSFVTGVFLSLQQSYYVDSRDVDAAINNICEEAHPLETDMTTYLLASCSHMQTLVYRGRRQEKRAEEAENGVRGSVRGSGGAAGGGDVDGGVKEAGDMISDYPRQYSVRFQDFDLQKEDEAPKIPEALQLPNQLIELSAEEWGNFSSEECHRAKEQRRLMELVKERFQEAFGLCLKQVPTLPDFYFYCPSNGQINPGDDLDEDKDSETPEAEDGAEEVEVQVEDDDEIIIGGDEQEPSLQGTSMESNPKVSSIGSFDGNISTDSMESCDPLPLFVHFTCTLKQKHNLQHVSVRRIPVCLGDIAKSVEEPLTSIDFGDFKVTFDINCLTLLSDQPKKPSFLRLLSGQSGDGQRKSVDDANSSCLR</sequence>
<gene>
    <name evidence="2" type="ORF">PoB_000663300</name>
</gene>
<name>A0AAV3YCG1_9GAST</name>
<keyword evidence="3" id="KW-1185">Reference proteome</keyword>
<evidence type="ECO:0000313" key="2">
    <source>
        <dbReference type="EMBL" id="GFN80127.1"/>
    </source>
</evidence>
<evidence type="ECO:0000256" key="1">
    <source>
        <dbReference type="SAM" id="MobiDB-lite"/>
    </source>
</evidence>
<dbReference type="EMBL" id="BLXT01000801">
    <property type="protein sequence ID" value="GFN80127.1"/>
    <property type="molecule type" value="Genomic_DNA"/>
</dbReference>
<feature type="region of interest" description="Disordered" evidence="1">
    <location>
        <begin position="69"/>
        <end position="95"/>
    </location>
</feature>
<feature type="compositionally biased region" description="Basic and acidic residues" evidence="1">
    <location>
        <begin position="208"/>
        <end position="221"/>
    </location>
</feature>
<dbReference type="PANTHER" id="PTHR14918:SF3">
    <property type="entry name" value="KICSTOR COMPLEX PROTEIN SZT2"/>
    <property type="match status" value="1"/>
</dbReference>
<evidence type="ECO:0000313" key="3">
    <source>
        <dbReference type="Proteomes" id="UP000735302"/>
    </source>
</evidence>
<feature type="region of interest" description="Disordered" evidence="1">
    <location>
        <begin position="780"/>
        <end position="809"/>
    </location>
</feature>
<feature type="compositionally biased region" description="Polar residues" evidence="1">
    <location>
        <begin position="822"/>
        <end position="836"/>
    </location>
</feature>
<dbReference type="InterPro" id="IPR033228">
    <property type="entry name" value="SZT2"/>
</dbReference>
<reference evidence="2 3" key="1">
    <citation type="journal article" date="2021" name="Elife">
        <title>Chloroplast acquisition without the gene transfer in kleptoplastic sea slugs, Plakobranchus ocellatus.</title>
        <authorList>
            <person name="Maeda T."/>
            <person name="Takahashi S."/>
            <person name="Yoshida T."/>
            <person name="Shimamura S."/>
            <person name="Takaki Y."/>
            <person name="Nagai Y."/>
            <person name="Toyoda A."/>
            <person name="Suzuki Y."/>
            <person name="Arimoto A."/>
            <person name="Ishii H."/>
            <person name="Satoh N."/>
            <person name="Nishiyama T."/>
            <person name="Hasebe M."/>
            <person name="Maruyama T."/>
            <person name="Minagawa J."/>
            <person name="Obokata J."/>
            <person name="Shigenobu S."/>
        </authorList>
    </citation>
    <scope>NUCLEOTIDE SEQUENCE [LARGE SCALE GENOMIC DNA]</scope>
</reference>
<feature type="compositionally biased region" description="Polar residues" evidence="1">
    <location>
        <begin position="295"/>
        <end position="309"/>
    </location>
</feature>
<dbReference type="PANTHER" id="PTHR14918">
    <property type="entry name" value="KICSTOR COMPLEX PROTEIN SZT2"/>
    <property type="match status" value="1"/>
</dbReference>
<accession>A0AAV3YCG1</accession>
<protein>
    <submittedName>
        <fullName evidence="2">Protein szt2-like isoform x1</fullName>
    </submittedName>
</protein>
<dbReference type="AlphaFoldDB" id="A0AAV3YCG1"/>
<comment type="caution">
    <text evidence="2">The sequence shown here is derived from an EMBL/GenBank/DDBJ whole genome shotgun (WGS) entry which is preliminary data.</text>
</comment>
<proteinExistence type="predicted"/>
<feature type="region of interest" description="Disordered" evidence="1">
    <location>
        <begin position="193"/>
        <end position="310"/>
    </location>
</feature>
<feature type="compositionally biased region" description="Acidic residues" evidence="1">
    <location>
        <begin position="783"/>
        <end position="809"/>
    </location>
</feature>
<feature type="compositionally biased region" description="Low complexity" evidence="1">
    <location>
        <begin position="1"/>
        <end position="10"/>
    </location>
</feature>
<feature type="region of interest" description="Disordered" evidence="1">
    <location>
        <begin position="929"/>
        <end position="949"/>
    </location>
</feature>
<feature type="compositionally biased region" description="Polar residues" evidence="1">
    <location>
        <begin position="222"/>
        <end position="258"/>
    </location>
</feature>
<feature type="compositionally biased region" description="Gly residues" evidence="1">
    <location>
        <begin position="662"/>
        <end position="674"/>
    </location>
</feature>
<feature type="region of interest" description="Disordered" evidence="1">
    <location>
        <begin position="817"/>
        <end position="836"/>
    </location>
</feature>
<feature type="region of interest" description="Disordered" evidence="1">
    <location>
        <begin position="1"/>
        <end position="25"/>
    </location>
</feature>
<dbReference type="Proteomes" id="UP000735302">
    <property type="component" value="Unassembled WGS sequence"/>
</dbReference>